<evidence type="ECO:0000313" key="3">
    <source>
        <dbReference type="Proteomes" id="UP000287239"/>
    </source>
</evidence>
<accession>A0A429ZSH3</accession>
<dbReference type="OrthoDB" id="9797501at2"/>
<dbReference type="Proteomes" id="UP000287239">
    <property type="component" value="Unassembled WGS sequence"/>
</dbReference>
<dbReference type="SMART" id="SM00857">
    <property type="entry name" value="Resolvase"/>
    <property type="match status" value="1"/>
</dbReference>
<proteinExistence type="predicted"/>
<reference evidence="2 3" key="1">
    <citation type="submission" date="2017-05" db="EMBL/GenBank/DDBJ databases">
        <title>Vagococcus spp. assemblies.</title>
        <authorList>
            <person name="Gulvik C.A."/>
        </authorList>
    </citation>
    <scope>NUCLEOTIDE SEQUENCE [LARGE SCALE GENOMIC DNA]</scope>
    <source>
        <strain evidence="2 3">NCFB 2777</strain>
    </source>
</reference>
<dbReference type="SUPFAM" id="SSF53041">
    <property type="entry name" value="Resolvase-like"/>
    <property type="match status" value="1"/>
</dbReference>
<comment type="caution">
    <text evidence="2">The sequence shown here is derived from an EMBL/GenBank/DDBJ whole genome shotgun (WGS) entry which is preliminary data.</text>
</comment>
<dbReference type="Gene3D" id="1.10.10.60">
    <property type="entry name" value="Homeodomain-like"/>
    <property type="match status" value="1"/>
</dbReference>
<dbReference type="EMBL" id="NGJU01000006">
    <property type="protein sequence ID" value="RST96613.1"/>
    <property type="molecule type" value="Genomic_DNA"/>
</dbReference>
<dbReference type="RefSeq" id="WP_126778894.1">
    <property type="nucleotide sequence ID" value="NZ_CAUQJP010000059.1"/>
</dbReference>
<dbReference type="Gene3D" id="3.40.50.1390">
    <property type="entry name" value="Resolvase, N-terminal catalytic domain"/>
    <property type="match status" value="1"/>
</dbReference>
<name>A0A429ZSH3_9ENTE</name>
<protein>
    <recommendedName>
        <fullName evidence="1">Resolvase/invertase-type recombinase catalytic domain-containing protein</fullName>
    </recommendedName>
</protein>
<sequence>MTTLAYIRSNMPIATFDQVSQMMDYQVTEMYVEDKLVSESREFMKLIEHAAENDVIIVYSLISIWQIKGIYTYLQLLKQKNVRLIAINEEIDTDNYKDFYDQMLFFFDVSKRSRSATTRRALNARREKGQSLGRPKINETTINKIKDLREQRYSLREIAVKCDVSLGTVHKYLH</sequence>
<keyword evidence="3" id="KW-1185">Reference proteome</keyword>
<gene>
    <name evidence="2" type="ORF">CBF35_05115</name>
</gene>
<dbReference type="AlphaFoldDB" id="A0A429ZSH3"/>
<dbReference type="GeneID" id="98567743"/>
<dbReference type="InterPro" id="IPR006119">
    <property type="entry name" value="Resolv_N"/>
</dbReference>
<organism evidence="2 3">
    <name type="scientific">Vagococcus salmoninarum</name>
    <dbReference type="NCBI Taxonomy" id="2739"/>
    <lineage>
        <taxon>Bacteria</taxon>
        <taxon>Bacillati</taxon>
        <taxon>Bacillota</taxon>
        <taxon>Bacilli</taxon>
        <taxon>Lactobacillales</taxon>
        <taxon>Enterococcaceae</taxon>
        <taxon>Vagococcus</taxon>
    </lineage>
</organism>
<dbReference type="GO" id="GO:0000150">
    <property type="term" value="F:DNA strand exchange activity"/>
    <property type="evidence" value="ECO:0007669"/>
    <property type="project" value="InterPro"/>
</dbReference>
<evidence type="ECO:0000259" key="1">
    <source>
        <dbReference type="SMART" id="SM00857"/>
    </source>
</evidence>
<feature type="domain" description="Resolvase/invertase-type recombinase catalytic" evidence="1">
    <location>
        <begin position="3"/>
        <end position="131"/>
    </location>
</feature>
<dbReference type="GO" id="GO:0003677">
    <property type="term" value="F:DNA binding"/>
    <property type="evidence" value="ECO:0007669"/>
    <property type="project" value="InterPro"/>
</dbReference>
<dbReference type="Pfam" id="PF00239">
    <property type="entry name" value="Resolvase"/>
    <property type="match status" value="1"/>
</dbReference>
<evidence type="ECO:0000313" key="2">
    <source>
        <dbReference type="EMBL" id="RST96613.1"/>
    </source>
</evidence>
<dbReference type="InterPro" id="IPR036162">
    <property type="entry name" value="Resolvase-like_N_sf"/>
</dbReference>